<accession>A0A4R6QBW6</accession>
<keyword evidence="1" id="KW-1133">Transmembrane helix</keyword>
<sequence length="203" mass="23796">MNSTFIILICLLPILLFLNWTKPFREKYPDTFGYILSLVGTFVGIVLGLYFTDIQENKSNKEATVKLLQASKEELEWLMKRCDVVAETVDTLPNRKRDKFLELDMPPFFSETLRSQIMIEMLQPTSIEQLNIIKENLVFDIKMMRADFKNKKVEEIKRDKADYKKQLILTNEIIDKEIELLEGSISQETFDSISTKNLRLLME</sequence>
<dbReference type="Proteomes" id="UP000295260">
    <property type="component" value="Unassembled WGS sequence"/>
</dbReference>
<dbReference type="EMBL" id="SNXR01000012">
    <property type="protein sequence ID" value="TDP60244.1"/>
    <property type="molecule type" value="Genomic_DNA"/>
</dbReference>
<dbReference type="OrthoDB" id="9824282at2"/>
<gene>
    <name evidence="2" type="ORF">BC748_1224</name>
</gene>
<keyword evidence="1" id="KW-0812">Transmembrane</keyword>
<dbReference type="RefSeq" id="WP_133532529.1">
    <property type="nucleotide sequence ID" value="NZ_SNXR01000012.1"/>
</dbReference>
<keyword evidence="1" id="KW-0472">Membrane</keyword>
<name>A0A4R6QBW6_9FLAO</name>
<comment type="caution">
    <text evidence="2">The sequence shown here is derived from an EMBL/GenBank/DDBJ whole genome shotgun (WGS) entry which is preliminary data.</text>
</comment>
<feature type="transmembrane region" description="Helical" evidence="1">
    <location>
        <begin position="31"/>
        <end position="51"/>
    </location>
</feature>
<keyword evidence="3" id="KW-1185">Reference proteome</keyword>
<organism evidence="2 3">
    <name type="scientific">Flavobacterium dankookense</name>
    <dbReference type="NCBI Taxonomy" id="706186"/>
    <lineage>
        <taxon>Bacteria</taxon>
        <taxon>Pseudomonadati</taxon>
        <taxon>Bacteroidota</taxon>
        <taxon>Flavobacteriia</taxon>
        <taxon>Flavobacteriales</taxon>
        <taxon>Flavobacteriaceae</taxon>
        <taxon>Flavobacterium</taxon>
    </lineage>
</organism>
<dbReference type="AlphaFoldDB" id="A0A4R6QBW6"/>
<proteinExistence type="predicted"/>
<evidence type="ECO:0000313" key="3">
    <source>
        <dbReference type="Proteomes" id="UP000295260"/>
    </source>
</evidence>
<evidence type="ECO:0000256" key="1">
    <source>
        <dbReference type="SAM" id="Phobius"/>
    </source>
</evidence>
<evidence type="ECO:0000313" key="2">
    <source>
        <dbReference type="EMBL" id="TDP60244.1"/>
    </source>
</evidence>
<protein>
    <submittedName>
        <fullName evidence="2">Uncharacterized protein</fullName>
    </submittedName>
</protein>
<reference evidence="2 3" key="1">
    <citation type="submission" date="2019-03" db="EMBL/GenBank/DDBJ databases">
        <title>Genomic Encyclopedia of Archaeal and Bacterial Type Strains, Phase II (KMG-II): from individual species to whole genera.</title>
        <authorList>
            <person name="Goeker M."/>
        </authorList>
    </citation>
    <scope>NUCLEOTIDE SEQUENCE [LARGE SCALE GENOMIC DNA]</scope>
    <source>
        <strain evidence="2 3">DSM 25687</strain>
    </source>
</reference>